<dbReference type="SUPFAM" id="SSF53671">
    <property type="entry name" value="Aspartate/ornithine carbamoyltransferase"/>
    <property type="match status" value="1"/>
</dbReference>
<dbReference type="GO" id="GO:0006520">
    <property type="term" value="P:amino acid metabolic process"/>
    <property type="evidence" value="ECO:0007669"/>
    <property type="project" value="InterPro"/>
</dbReference>
<dbReference type="NCBIfam" id="NF002032">
    <property type="entry name" value="PRK00856.1"/>
    <property type="match status" value="1"/>
</dbReference>
<dbReference type="EMBL" id="CAACVI010000003">
    <property type="protein sequence ID" value="VEN73092.1"/>
    <property type="molecule type" value="Genomic_DNA"/>
</dbReference>
<dbReference type="PROSITE" id="PS00097">
    <property type="entry name" value="CARBAMOYLTRANSFERASE"/>
    <property type="match status" value="1"/>
</dbReference>
<feature type="binding site" evidence="7">
    <location>
        <position position="264"/>
    </location>
    <ligand>
        <name>carbamoyl phosphate</name>
        <dbReference type="ChEBI" id="CHEBI:58228"/>
    </ligand>
</feature>
<evidence type="ECO:0000256" key="4">
    <source>
        <dbReference type="ARBA" id="ARBA00022975"/>
    </source>
</evidence>
<dbReference type="AlphaFoldDB" id="A0A484HFC8"/>
<evidence type="ECO:0000259" key="9">
    <source>
        <dbReference type="Pfam" id="PF02729"/>
    </source>
</evidence>
<dbReference type="GO" id="GO:0006207">
    <property type="term" value="P:'de novo' pyrimidine nucleobase biosynthetic process"/>
    <property type="evidence" value="ECO:0007669"/>
    <property type="project" value="InterPro"/>
</dbReference>
<dbReference type="PRINTS" id="PR00100">
    <property type="entry name" value="AOTCASE"/>
</dbReference>
<dbReference type="Pfam" id="PF02729">
    <property type="entry name" value="OTCace_N"/>
    <property type="match status" value="1"/>
</dbReference>
<feature type="binding site" evidence="7">
    <location>
        <position position="108"/>
    </location>
    <ligand>
        <name>carbamoyl phosphate</name>
        <dbReference type="ChEBI" id="CHEBI:58228"/>
    </ligand>
</feature>
<feature type="binding site" evidence="7">
    <location>
        <position position="136"/>
    </location>
    <ligand>
        <name>carbamoyl phosphate</name>
        <dbReference type="ChEBI" id="CHEBI:58228"/>
    </ligand>
</feature>
<protein>
    <recommendedName>
        <fullName evidence="7">Aspartate carbamoyltransferase</fullName>
        <ecNumber evidence="7">2.1.3.2</ecNumber>
    </recommendedName>
    <alternativeName>
        <fullName evidence="7">Aspartate transcarbamylase</fullName>
        <shortName evidence="7">ATCase</shortName>
    </alternativeName>
</protein>
<gene>
    <name evidence="7 10" type="primary">pyrB</name>
    <name evidence="10" type="ORF">EPICR_110060</name>
</gene>
<keyword evidence="3 7" id="KW-0808">Transferase</keyword>
<feature type="binding site" evidence="7">
    <location>
        <position position="59"/>
    </location>
    <ligand>
        <name>carbamoyl phosphate</name>
        <dbReference type="ChEBI" id="CHEBI:58228"/>
    </ligand>
</feature>
<feature type="binding site" evidence="7">
    <location>
        <position position="265"/>
    </location>
    <ligand>
        <name>carbamoyl phosphate</name>
        <dbReference type="ChEBI" id="CHEBI:58228"/>
    </ligand>
</feature>
<dbReference type="InterPro" id="IPR006132">
    <property type="entry name" value="Asp/Orn_carbamoyltranf_P-bd"/>
</dbReference>
<evidence type="ECO:0000256" key="3">
    <source>
        <dbReference type="ARBA" id="ARBA00022679"/>
    </source>
</evidence>
<evidence type="ECO:0000256" key="5">
    <source>
        <dbReference type="ARBA" id="ARBA00043884"/>
    </source>
</evidence>
<dbReference type="GO" id="GO:0005829">
    <property type="term" value="C:cytosol"/>
    <property type="evidence" value="ECO:0007669"/>
    <property type="project" value="TreeGrafter"/>
</dbReference>
<evidence type="ECO:0000256" key="1">
    <source>
        <dbReference type="ARBA" id="ARBA00004852"/>
    </source>
</evidence>
<dbReference type="PANTHER" id="PTHR45753">
    <property type="entry name" value="ORNITHINE CARBAMOYLTRANSFERASE, MITOCHONDRIAL"/>
    <property type="match status" value="1"/>
</dbReference>
<evidence type="ECO:0000256" key="2">
    <source>
        <dbReference type="ARBA" id="ARBA00008896"/>
    </source>
</evidence>
<dbReference type="InterPro" id="IPR006131">
    <property type="entry name" value="Asp_carbamoyltransf_Asp/Orn-bd"/>
</dbReference>
<comment type="subunit">
    <text evidence="7">Heterododecamer (2C3:3R2) of six catalytic PyrB chains organized as two trimers (C3), and six regulatory PyrI chains organized as three dimers (R2).</text>
</comment>
<evidence type="ECO:0000256" key="7">
    <source>
        <dbReference type="HAMAP-Rule" id="MF_00001"/>
    </source>
</evidence>
<dbReference type="GO" id="GO:0044205">
    <property type="term" value="P:'de novo' UMP biosynthetic process"/>
    <property type="evidence" value="ECO:0007669"/>
    <property type="project" value="UniProtKB-UniRule"/>
</dbReference>
<dbReference type="InterPro" id="IPR036901">
    <property type="entry name" value="Asp/Orn_carbamoylTrfase_sf"/>
</dbReference>
<sequence>MRLKGKDILDMASLSREEIEFILKTAGEMKEISKRPVKKAPALRGKTVILFFQEPSTRTRMSFDIAAKRLSADCHSISTSSSSMVKGETLMDTALNLQSMNPDILVIRHSCAGAPHMLARALKTPVINAGDGKHAHPSQALLDMMTVYEKKKRIEGLKIAIIGDIAHSRVARSDIEGFSKMGARVTVCGPPPMIPPGIEALGASVAGNLDDAIQDADVVMALRIQKERQQGFLMSSEREYANVFGLSPRRLEKARPDALIMHPGPINRGVEISPEAVDGPASAILDQVENGVATRMALILILAGEKKNVEEEKGGPA</sequence>
<comment type="catalytic activity">
    <reaction evidence="6 7">
        <text>carbamoyl phosphate + L-aspartate = N-carbamoyl-L-aspartate + phosphate + H(+)</text>
        <dbReference type="Rhea" id="RHEA:20013"/>
        <dbReference type="ChEBI" id="CHEBI:15378"/>
        <dbReference type="ChEBI" id="CHEBI:29991"/>
        <dbReference type="ChEBI" id="CHEBI:32814"/>
        <dbReference type="ChEBI" id="CHEBI:43474"/>
        <dbReference type="ChEBI" id="CHEBI:58228"/>
        <dbReference type="EC" id="2.1.3.2"/>
    </reaction>
</comment>
<feature type="domain" description="Aspartate/ornithine carbamoyltransferase Asp/Orn-binding" evidence="8">
    <location>
        <begin position="155"/>
        <end position="301"/>
    </location>
</feature>
<dbReference type="GO" id="GO:0016597">
    <property type="term" value="F:amino acid binding"/>
    <property type="evidence" value="ECO:0007669"/>
    <property type="project" value="InterPro"/>
</dbReference>
<feature type="binding site" evidence="7">
    <location>
        <position position="58"/>
    </location>
    <ligand>
        <name>carbamoyl phosphate</name>
        <dbReference type="ChEBI" id="CHEBI:58228"/>
    </ligand>
</feature>
<dbReference type="PRINTS" id="PR00101">
    <property type="entry name" value="ATCASE"/>
</dbReference>
<dbReference type="GO" id="GO:0004070">
    <property type="term" value="F:aspartate carbamoyltransferase activity"/>
    <property type="evidence" value="ECO:0007669"/>
    <property type="project" value="UniProtKB-UniRule"/>
</dbReference>
<name>A0A484HFC8_9BACT</name>
<dbReference type="HAMAP" id="MF_00001">
    <property type="entry name" value="Asp_carb_tr"/>
    <property type="match status" value="1"/>
</dbReference>
<dbReference type="UniPathway" id="UPA00070">
    <property type="reaction ID" value="UER00116"/>
</dbReference>
<evidence type="ECO:0000313" key="10">
    <source>
        <dbReference type="EMBL" id="VEN73092.1"/>
    </source>
</evidence>
<feature type="domain" description="Aspartate/ornithine carbamoyltransferase carbamoyl-P binding" evidence="9">
    <location>
        <begin position="6"/>
        <end position="149"/>
    </location>
</feature>
<feature type="binding site" evidence="7">
    <location>
        <position position="86"/>
    </location>
    <ligand>
        <name>L-aspartate</name>
        <dbReference type="ChEBI" id="CHEBI:29991"/>
    </ligand>
</feature>
<feature type="binding site" evidence="7">
    <location>
        <position position="139"/>
    </location>
    <ligand>
        <name>carbamoyl phosphate</name>
        <dbReference type="ChEBI" id="CHEBI:58228"/>
    </ligand>
</feature>
<dbReference type="InterPro" id="IPR002082">
    <property type="entry name" value="Asp_carbamoyltransf"/>
</dbReference>
<reference evidence="10" key="1">
    <citation type="submission" date="2019-01" db="EMBL/GenBank/DDBJ databases">
        <authorList>
            <consortium name="Genoscope - CEA"/>
            <person name="William W."/>
        </authorList>
    </citation>
    <scope>NUCLEOTIDE SEQUENCE</scope>
    <source>
        <strain evidence="10">CR-1</strain>
    </source>
</reference>
<dbReference type="PANTHER" id="PTHR45753:SF6">
    <property type="entry name" value="ASPARTATE CARBAMOYLTRANSFERASE"/>
    <property type="match status" value="1"/>
</dbReference>
<evidence type="ECO:0000256" key="6">
    <source>
        <dbReference type="ARBA" id="ARBA00048859"/>
    </source>
</evidence>
<feature type="binding site" evidence="7">
    <location>
        <position position="169"/>
    </location>
    <ligand>
        <name>L-aspartate</name>
        <dbReference type="ChEBI" id="CHEBI:29991"/>
    </ligand>
</feature>
<comment type="similarity">
    <text evidence="2 7">Belongs to the aspartate/ornithine carbamoyltransferase superfamily. ATCase family.</text>
</comment>
<accession>A0A484HFC8</accession>
<evidence type="ECO:0000259" key="8">
    <source>
        <dbReference type="Pfam" id="PF00185"/>
    </source>
</evidence>
<dbReference type="NCBIfam" id="TIGR00670">
    <property type="entry name" value="asp_carb_tr"/>
    <property type="match status" value="1"/>
</dbReference>
<comment type="pathway">
    <text evidence="1 7">Pyrimidine metabolism; UMP biosynthesis via de novo pathway; (S)-dihydroorotate from bicarbonate: step 2/3.</text>
</comment>
<dbReference type="InterPro" id="IPR006130">
    <property type="entry name" value="Asp/Orn_carbamoylTrfase"/>
</dbReference>
<dbReference type="EC" id="2.1.3.2" evidence="7"/>
<dbReference type="Pfam" id="PF00185">
    <property type="entry name" value="OTCace"/>
    <property type="match status" value="1"/>
</dbReference>
<organism evidence="10">
    <name type="scientific">uncultured Desulfobacteraceae bacterium</name>
    <dbReference type="NCBI Taxonomy" id="218296"/>
    <lineage>
        <taxon>Bacteria</taxon>
        <taxon>Pseudomonadati</taxon>
        <taxon>Thermodesulfobacteriota</taxon>
        <taxon>Desulfobacteria</taxon>
        <taxon>Desulfobacterales</taxon>
        <taxon>Desulfobacteraceae</taxon>
        <taxon>environmental samples</taxon>
    </lineage>
</organism>
<comment type="function">
    <text evidence="5 7">Catalyzes the condensation of carbamoyl phosphate and aspartate to form carbamoyl aspartate and inorganic phosphate, the committed step in the de novo pyrimidine nucleotide biosynthesis pathway.</text>
</comment>
<keyword evidence="4 7" id="KW-0665">Pyrimidine biosynthesis</keyword>
<proteinExistence type="inferred from homology"/>
<feature type="binding site" evidence="7">
    <location>
        <position position="223"/>
    </location>
    <ligand>
        <name>L-aspartate</name>
        <dbReference type="ChEBI" id="CHEBI:29991"/>
    </ligand>
</feature>
<dbReference type="Gene3D" id="3.40.50.1370">
    <property type="entry name" value="Aspartate/ornithine carbamoyltransferase"/>
    <property type="match status" value="2"/>
</dbReference>